<keyword evidence="5" id="KW-0812">Transmembrane</keyword>
<dbReference type="GO" id="GO:0000026">
    <property type="term" value="F:alpha-1,2-mannosyltransferase activity"/>
    <property type="evidence" value="ECO:0007669"/>
    <property type="project" value="TreeGrafter"/>
</dbReference>
<comment type="similarity">
    <text evidence="3">Belongs to the MNN1/MNT family.</text>
</comment>
<dbReference type="EMBL" id="HBEN01000073">
    <property type="protein sequence ID" value="CAD8428779.1"/>
    <property type="molecule type" value="Transcribed_RNA"/>
</dbReference>
<gene>
    <name evidence="11" type="ORF">MSP1401_LOCUS65</name>
</gene>
<dbReference type="InterPro" id="IPR022751">
    <property type="entry name" value="Alpha_mannosyltransferase"/>
</dbReference>
<dbReference type="PANTHER" id="PTHR31646:SF1">
    <property type="entry name" value="ALPHA-1,2-MANNOSYLTRANSFERASE MNN2"/>
    <property type="match status" value="1"/>
</dbReference>
<dbReference type="Pfam" id="PF11051">
    <property type="entry name" value="Mannosyl_trans3"/>
    <property type="match status" value="2"/>
</dbReference>
<proteinExistence type="inferred from homology"/>
<name>A0A7S0GPI3_MICPS</name>
<accession>A0A7S0GPI3</accession>
<evidence type="ECO:0008006" key="12">
    <source>
        <dbReference type="Google" id="ProtNLM"/>
    </source>
</evidence>
<protein>
    <recommendedName>
        <fullName evidence="12">Glycosyltransferase family 71 protein</fullName>
    </recommendedName>
</protein>
<reference evidence="11" key="1">
    <citation type="submission" date="2021-01" db="EMBL/GenBank/DDBJ databases">
        <authorList>
            <person name="Corre E."/>
            <person name="Pelletier E."/>
            <person name="Niang G."/>
            <person name="Scheremetjew M."/>
            <person name="Finn R."/>
            <person name="Kale V."/>
            <person name="Holt S."/>
            <person name="Cochrane G."/>
            <person name="Meng A."/>
            <person name="Brown T."/>
            <person name="Cohen L."/>
        </authorList>
    </citation>
    <scope>NUCLEOTIDE SEQUENCE</scope>
    <source>
        <strain evidence="11">CCAC1681</strain>
    </source>
</reference>
<evidence type="ECO:0000256" key="7">
    <source>
        <dbReference type="ARBA" id="ARBA00022989"/>
    </source>
</evidence>
<dbReference type="SUPFAM" id="SSF53448">
    <property type="entry name" value="Nucleotide-diphospho-sugar transferases"/>
    <property type="match status" value="1"/>
</dbReference>
<evidence type="ECO:0000256" key="8">
    <source>
        <dbReference type="ARBA" id="ARBA00023034"/>
    </source>
</evidence>
<evidence type="ECO:0000256" key="6">
    <source>
        <dbReference type="ARBA" id="ARBA00022968"/>
    </source>
</evidence>
<evidence type="ECO:0000256" key="1">
    <source>
        <dbReference type="ARBA" id="ARBA00004394"/>
    </source>
</evidence>
<keyword evidence="6" id="KW-0735">Signal-anchor</keyword>
<evidence type="ECO:0000256" key="4">
    <source>
        <dbReference type="ARBA" id="ARBA00022679"/>
    </source>
</evidence>
<keyword evidence="7" id="KW-1133">Transmembrane helix</keyword>
<evidence type="ECO:0000256" key="9">
    <source>
        <dbReference type="ARBA" id="ARBA00023136"/>
    </source>
</evidence>
<evidence type="ECO:0000256" key="5">
    <source>
        <dbReference type="ARBA" id="ARBA00022692"/>
    </source>
</evidence>
<evidence type="ECO:0000256" key="10">
    <source>
        <dbReference type="ARBA" id="ARBA00037847"/>
    </source>
</evidence>
<dbReference type="Gene3D" id="3.90.550.10">
    <property type="entry name" value="Spore Coat Polysaccharide Biosynthesis Protein SpsA, Chain A"/>
    <property type="match status" value="1"/>
</dbReference>
<keyword evidence="8" id="KW-0333">Golgi apparatus</keyword>
<comment type="subcellular location">
    <subcellularLocation>
        <location evidence="10">Endomembrane system</location>
        <topology evidence="10">Single-pass membrane protein</topology>
    </subcellularLocation>
    <subcellularLocation>
        <location evidence="1">Golgi apparatus membrane</location>
    </subcellularLocation>
    <subcellularLocation>
        <location evidence="2">Membrane</location>
        <topology evidence="2">Single-pass type II membrane protein</topology>
    </subcellularLocation>
</comment>
<dbReference type="PANTHER" id="PTHR31646">
    <property type="entry name" value="ALPHA-1,2-MANNOSYLTRANSFERASE MNN2"/>
    <property type="match status" value="1"/>
</dbReference>
<dbReference type="GO" id="GO:0000139">
    <property type="term" value="C:Golgi membrane"/>
    <property type="evidence" value="ECO:0007669"/>
    <property type="project" value="UniProtKB-SubCell"/>
</dbReference>
<sequence>MARSLYVRLVTDTKFATRALVIAVVTLALCSFGARQAYETVERFSGVRVGPPTQRCGASKYGFLRANSCHPFSLPAQMKRVDAHPKRCGRFTHTTAGFCLCDDDESATVIAAPKGCGTEPVMCEKACKQNPIVGRKLPACSPEDAKRREPCARRGATTTPSKEIIALLDELARAMGEPLGVKMPPGSRRDLYTDFVMYGRRMSEEAVRETRRRVDLFKKNAPAYPERAFTGRGIVIVGGNSPKFQTSYWVAIHALRRAGCALPIQLWFPEGESPDCERADELRRMGVTIHSFGDLVDETSASSGAHAAAAMTNRFMYKIVALVFSSFQEVLLMDSDNIVLRDPNSLFNSELYSDHGSILWMDFWRGSAAPDLASVLGYDARANHTHESGQMVMDKKRTWEALRLALFFNAHSDVFYPLTVNYMGLGDKEIVSTAFLHLRAAYGVAPHGPDHVGVRDHDRAETLGNTMMQHDMDGTPMFLHANLGKPMGFVPADRTTYVRRWQISNGRGLDLPRVVNDAAGVEDFEMWYYDLLKRKRCWFDGRPAKHWYHTLGFGPFVEGFHVSDHYNVNDELQSFRAMVDAGIVFG</sequence>
<keyword evidence="9" id="KW-0472">Membrane</keyword>
<organism evidence="11">
    <name type="scientific">Micromonas pusilla</name>
    <name type="common">Picoplanktonic green alga</name>
    <name type="synonym">Chromulina pusilla</name>
    <dbReference type="NCBI Taxonomy" id="38833"/>
    <lineage>
        <taxon>Eukaryota</taxon>
        <taxon>Viridiplantae</taxon>
        <taxon>Chlorophyta</taxon>
        <taxon>Mamiellophyceae</taxon>
        <taxon>Mamiellales</taxon>
        <taxon>Mamiellaceae</taxon>
        <taxon>Micromonas</taxon>
    </lineage>
</organism>
<keyword evidence="4" id="KW-0808">Transferase</keyword>
<dbReference type="AlphaFoldDB" id="A0A7S0GPI3"/>
<evidence type="ECO:0000256" key="2">
    <source>
        <dbReference type="ARBA" id="ARBA00004606"/>
    </source>
</evidence>
<evidence type="ECO:0000313" key="11">
    <source>
        <dbReference type="EMBL" id="CAD8428779.1"/>
    </source>
</evidence>
<dbReference type="GO" id="GO:0046354">
    <property type="term" value="P:mannan biosynthetic process"/>
    <property type="evidence" value="ECO:0007669"/>
    <property type="project" value="TreeGrafter"/>
</dbReference>
<evidence type="ECO:0000256" key="3">
    <source>
        <dbReference type="ARBA" id="ARBA00009105"/>
    </source>
</evidence>
<dbReference type="InterPro" id="IPR029044">
    <property type="entry name" value="Nucleotide-diphossugar_trans"/>
</dbReference>